<reference evidence="1" key="1">
    <citation type="submission" date="2018-05" db="EMBL/GenBank/DDBJ databases">
        <authorList>
            <person name="Lanie J.A."/>
            <person name="Ng W.-L."/>
            <person name="Kazmierczak K.M."/>
            <person name="Andrzejewski T.M."/>
            <person name="Davidsen T.M."/>
            <person name="Wayne K.J."/>
            <person name="Tettelin H."/>
            <person name="Glass J.I."/>
            <person name="Rusch D."/>
            <person name="Podicherti R."/>
            <person name="Tsui H.-C.T."/>
            <person name="Winkler M.E."/>
        </authorList>
    </citation>
    <scope>NUCLEOTIDE SEQUENCE</scope>
</reference>
<dbReference type="EMBL" id="UINC01001081">
    <property type="protein sequence ID" value="SUZ70091.1"/>
    <property type="molecule type" value="Genomic_DNA"/>
</dbReference>
<name>A0A381PSS2_9ZZZZ</name>
<accession>A0A381PSS2</accession>
<evidence type="ECO:0000313" key="1">
    <source>
        <dbReference type="EMBL" id="SUZ70091.1"/>
    </source>
</evidence>
<dbReference type="AlphaFoldDB" id="A0A381PSS2"/>
<dbReference type="PROSITE" id="PS51257">
    <property type="entry name" value="PROKAR_LIPOPROTEIN"/>
    <property type="match status" value="1"/>
</dbReference>
<proteinExistence type="predicted"/>
<gene>
    <name evidence="1" type="ORF">METZ01_LOCUS22945</name>
</gene>
<organism evidence="1">
    <name type="scientific">marine metagenome</name>
    <dbReference type="NCBI Taxonomy" id="408172"/>
    <lineage>
        <taxon>unclassified sequences</taxon>
        <taxon>metagenomes</taxon>
        <taxon>ecological metagenomes</taxon>
    </lineage>
</organism>
<sequence>MKLIELRKRNNLSNYFIIISFIIFQSCSSKPADAKPTDAQHTKNSIELLRNDHRSKKISNDEYYLYLTFAIFSPESLPINYQGTVGPKDGTPVIMEVKRAFHTLNPENQKIIRQWIRPLPRKPTKRKP</sequence>
<protein>
    <submittedName>
        <fullName evidence="1">Uncharacterized protein</fullName>
    </submittedName>
</protein>